<dbReference type="InterPro" id="IPR027417">
    <property type="entry name" value="P-loop_NTPase"/>
</dbReference>
<name>A0AAD9DIG3_9STRA</name>
<keyword evidence="7" id="KW-1185">Reference proteome</keyword>
<keyword evidence="2 5" id="KW-0812">Transmembrane</keyword>
<comment type="subcellular location">
    <subcellularLocation>
        <location evidence="1">Membrane</location>
        <topology evidence="1">Multi-pass membrane protein</topology>
    </subcellularLocation>
</comment>
<dbReference type="Proteomes" id="UP001224775">
    <property type="component" value="Unassembled WGS sequence"/>
</dbReference>
<evidence type="ECO:0000313" key="6">
    <source>
        <dbReference type="EMBL" id="KAK1746955.1"/>
    </source>
</evidence>
<dbReference type="SUPFAM" id="SSF103481">
    <property type="entry name" value="Multidrug resistance efflux transporter EmrE"/>
    <property type="match status" value="1"/>
</dbReference>
<evidence type="ECO:0000256" key="5">
    <source>
        <dbReference type="SAM" id="Phobius"/>
    </source>
</evidence>
<keyword evidence="4 5" id="KW-0472">Membrane</keyword>
<feature type="transmembrane region" description="Helical" evidence="5">
    <location>
        <begin position="149"/>
        <end position="168"/>
    </location>
</feature>
<evidence type="ECO:0000256" key="1">
    <source>
        <dbReference type="ARBA" id="ARBA00004141"/>
    </source>
</evidence>
<evidence type="ECO:0000313" key="7">
    <source>
        <dbReference type="Proteomes" id="UP001224775"/>
    </source>
</evidence>
<protein>
    <submittedName>
        <fullName evidence="6">Nucleotide-sugar transporter</fullName>
    </submittedName>
</protein>
<evidence type="ECO:0000256" key="4">
    <source>
        <dbReference type="ARBA" id="ARBA00023136"/>
    </source>
</evidence>
<dbReference type="Gene3D" id="3.40.50.300">
    <property type="entry name" value="P-loop containing nucleotide triphosphate hydrolases"/>
    <property type="match status" value="1"/>
</dbReference>
<gene>
    <name evidence="6" type="ORF">QTG54_002299</name>
</gene>
<dbReference type="AlphaFoldDB" id="A0AAD9DIG3"/>
<feature type="transmembrane region" description="Helical" evidence="5">
    <location>
        <begin position="21"/>
        <end position="45"/>
    </location>
</feature>
<comment type="caution">
    <text evidence="6">The sequence shown here is derived from an EMBL/GenBank/DDBJ whole genome shotgun (WGS) entry which is preliminary data.</text>
</comment>
<sequence length="522" mass="58421">MVGLVLLMRYSRTRHTGDGELYLASTAVFMMEVMKFCLCLGVVFYQGNCSVTALRSELYKHVWASPYDLIKLCVPSFLYTIQNNLLYLALTNLDAASYQVLYQLKILTTAIFSATMLGRRFSATKWASLVVLTCGGSEVTLWIRNIQMGLFSIAIALAVGGLIVAVVVKYADNVLKVFASSFSILLSCLISALAFDFRPNRSFLVGASLVLLSTVMYSKPSKRPPRDVLPLVQHGTPGKKACFVHVGKTAGSTVGCSLGFNLHCTSKVQAPGVLPHYTTNMFHAQMYDCDDETTTFFIFVVRHPLDRWISAFNYDNPSRDWEGFRQQFGEKHFKFRSQLYAECPFNTINDVGEALSAESNVTNVCKRRAEASIDGTEHFGCHHYFNYQFHLEAIPQNATIMTLRTEHLIEDWNSVEYNLGGGKEVLGQGNNIIAHNNVNKASDGKLKYLSEQSQRKVCEKLCNEIQTYKKILQLSINLSEKQVQESVDEVMNSCPIEALATTCNDPIPNITDKLIYSRGYMA</sequence>
<feature type="transmembrane region" description="Helical" evidence="5">
    <location>
        <begin position="175"/>
        <end position="195"/>
    </location>
</feature>
<dbReference type="Pfam" id="PF04142">
    <property type="entry name" value="Nuc_sug_transp"/>
    <property type="match status" value="2"/>
</dbReference>
<reference evidence="6" key="1">
    <citation type="submission" date="2023-06" db="EMBL/GenBank/DDBJ databases">
        <title>Survivors Of The Sea: Transcriptome response of Skeletonema marinoi to long-term dormancy.</title>
        <authorList>
            <person name="Pinder M.I.M."/>
            <person name="Kourtchenko O."/>
            <person name="Robertson E.K."/>
            <person name="Larsson T."/>
            <person name="Maumus F."/>
            <person name="Osuna-Cruz C.M."/>
            <person name="Vancaester E."/>
            <person name="Stenow R."/>
            <person name="Vandepoele K."/>
            <person name="Ploug H."/>
            <person name="Bruchert V."/>
            <person name="Godhe A."/>
            <person name="Topel M."/>
        </authorList>
    </citation>
    <scope>NUCLEOTIDE SEQUENCE</scope>
    <source>
        <strain evidence="6">R05AC</strain>
    </source>
</reference>
<keyword evidence="3 5" id="KW-1133">Transmembrane helix</keyword>
<evidence type="ECO:0000256" key="3">
    <source>
        <dbReference type="ARBA" id="ARBA00022989"/>
    </source>
</evidence>
<accession>A0AAD9DIG3</accession>
<dbReference type="PANTHER" id="PTHR10231">
    <property type="entry name" value="NUCLEOTIDE-SUGAR TRANSMEMBRANE TRANSPORTER"/>
    <property type="match status" value="1"/>
</dbReference>
<dbReference type="EMBL" id="JATAAI010000003">
    <property type="protein sequence ID" value="KAK1746955.1"/>
    <property type="molecule type" value="Genomic_DNA"/>
</dbReference>
<organism evidence="6 7">
    <name type="scientific">Skeletonema marinoi</name>
    <dbReference type="NCBI Taxonomy" id="267567"/>
    <lineage>
        <taxon>Eukaryota</taxon>
        <taxon>Sar</taxon>
        <taxon>Stramenopiles</taxon>
        <taxon>Ochrophyta</taxon>
        <taxon>Bacillariophyta</taxon>
        <taxon>Coscinodiscophyceae</taxon>
        <taxon>Thalassiosirophycidae</taxon>
        <taxon>Thalassiosirales</taxon>
        <taxon>Skeletonemataceae</taxon>
        <taxon>Skeletonema</taxon>
        <taxon>Skeletonema marinoi-dohrnii complex</taxon>
    </lineage>
</organism>
<dbReference type="GO" id="GO:0000139">
    <property type="term" value="C:Golgi membrane"/>
    <property type="evidence" value="ECO:0007669"/>
    <property type="project" value="InterPro"/>
</dbReference>
<proteinExistence type="predicted"/>
<dbReference type="InterPro" id="IPR037185">
    <property type="entry name" value="EmrE-like"/>
</dbReference>
<evidence type="ECO:0000256" key="2">
    <source>
        <dbReference type="ARBA" id="ARBA00022692"/>
    </source>
</evidence>
<dbReference type="InterPro" id="IPR007271">
    <property type="entry name" value="Nuc_sug_transpt"/>
</dbReference>
<dbReference type="GO" id="GO:0015165">
    <property type="term" value="F:pyrimidine nucleotide-sugar transmembrane transporter activity"/>
    <property type="evidence" value="ECO:0007669"/>
    <property type="project" value="InterPro"/>
</dbReference>